<reference evidence="3" key="1">
    <citation type="submission" date="2025-08" db="UniProtKB">
        <authorList>
            <consortium name="RefSeq"/>
        </authorList>
    </citation>
    <scope>IDENTIFICATION</scope>
    <source>
        <strain evidence="3">Mau12</strain>
        <tissue evidence="3">Whole Body</tissue>
    </source>
</reference>
<organism evidence="2 3">
    <name type="scientific">Drosophila mauritiana</name>
    <name type="common">Fruit fly</name>
    <dbReference type="NCBI Taxonomy" id="7226"/>
    <lineage>
        <taxon>Eukaryota</taxon>
        <taxon>Metazoa</taxon>
        <taxon>Ecdysozoa</taxon>
        <taxon>Arthropoda</taxon>
        <taxon>Hexapoda</taxon>
        <taxon>Insecta</taxon>
        <taxon>Pterygota</taxon>
        <taxon>Neoptera</taxon>
        <taxon>Endopterygota</taxon>
        <taxon>Diptera</taxon>
        <taxon>Brachycera</taxon>
        <taxon>Muscomorpha</taxon>
        <taxon>Ephydroidea</taxon>
        <taxon>Drosophilidae</taxon>
        <taxon>Drosophila</taxon>
        <taxon>Sophophora</taxon>
    </lineage>
</organism>
<proteinExistence type="predicted"/>
<dbReference type="GeneID" id="117136909"/>
<dbReference type="AlphaFoldDB" id="A0A6P8JD08"/>
<protein>
    <submittedName>
        <fullName evidence="3">Uncharacterized protein LOC117136909</fullName>
    </submittedName>
</protein>
<dbReference type="RefSeq" id="XP_033153922.1">
    <property type="nucleotide sequence ID" value="XM_033298031.1"/>
</dbReference>
<dbReference type="Proteomes" id="UP000515162">
    <property type="component" value="Chromosome 2R"/>
</dbReference>
<sequence length="205" mass="23665">MKRMENPSEITEEQPPTTHDYQPRLNEVAQKFLADLDEERQRLSAEFPLCALLIDEARDHVYGTGRIPGKELYANVSHEQLRELMEMDPESAKHYKGLNLEAYRSFSDTTFGGNSDLIKRVVENPPEVADMDELDYDYDEHRMPPIHLPMGYEYSIPRPSLIVPKFKRSYPYSTDFKPVPEPPIKSYKPNPGIDTYVMKSILGAQ</sequence>
<gene>
    <name evidence="3" type="primary">LOC117136909</name>
</gene>
<accession>A0A6P8JD08</accession>
<evidence type="ECO:0000256" key="1">
    <source>
        <dbReference type="SAM" id="MobiDB-lite"/>
    </source>
</evidence>
<name>A0A6P8JD08_DROMA</name>
<evidence type="ECO:0000313" key="2">
    <source>
        <dbReference type="Proteomes" id="UP000515162"/>
    </source>
</evidence>
<feature type="region of interest" description="Disordered" evidence="1">
    <location>
        <begin position="1"/>
        <end position="23"/>
    </location>
</feature>
<keyword evidence="2" id="KW-1185">Reference proteome</keyword>
<evidence type="ECO:0000313" key="3">
    <source>
        <dbReference type="RefSeq" id="XP_033153922.1"/>
    </source>
</evidence>